<dbReference type="GO" id="GO:0008747">
    <property type="term" value="F:N-acetylneuraminate lyase activity"/>
    <property type="evidence" value="ECO:0007669"/>
    <property type="project" value="UniProtKB-EC"/>
</dbReference>
<dbReference type="PRINTS" id="PR00146">
    <property type="entry name" value="DHPICSNTHASE"/>
</dbReference>
<dbReference type="EC" id="4.1.3.3" evidence="6"/>
<keyword evidence="1 3" id="KW-0456">Lyase</keyword>
<gene>
    <name evidence="6" type="primary">nanA</name>
    <name evidence="6" type="ORF">Psal009_03622</name>
</gene>
<evidence type="ECO:0000313" key="6">
    <source>
        <dbReference type="EMBL" id="QGO07663.1"/>
    </source>
</evidence>
<keyword evidence="7" id="KW-1185">Reference proteome</keyword>
<geneLocation type="plasmid" evidence="6 7">
    <name>unnamed1</name>
</geneLocation>
<name>A0A9Q6PYI5_PISSA</name>
<comment type="similarity">
    <text evidence="3">Belongs to the DapA family.</text>
</comment>
<dbReference type="CDD" id="cd00408">
    <property type="entry name" value="DHDPS-like"/>
    <property type="match status" value="1"/>
</dbReference>
<feature type="binding site" evidence="5">
    <location>
        <position position="206"/>
    </location>
    <ligand>
        <name>pyruvate</name>
        <dbReference type="ChEBI" id="CHEBI:15361"/>
    </ligand>
</feature>
<dbReference type="PROSITE" id="PS00666">
    <property type="entry name" value="DHDPS_2"/>
    <property type="match status" value="1"/>
</dbReference>
<feature type="active site" description="Proton donor/acceptor" evidence="4">
    <location>
        <position position="137"/>
    </location>
</feature>
<dbReference type="InterPro" id="IPR002220">
    <property type="entry name" value="DapA-like"/>
</dbReference>
<proteinExistence type="inferred from homology"/>
<dbReference type="InterPro" id="IPR013785">
    <property type="entry name" value="Aldolase_TIM"/>
</dbReference>
<evidence type="ECO:0000313" key="7">
    <source>
        <dbReference type="Proteomes" id="UP000422232"/>
    </source>
</evidence>
<organism evidence="6 7">
    <name type="scientific">Piscirickettsia salmonis</name>
    <dbReference type="NCBI Taxonomy" id="1238"/>
    <lineage>
        <taxon>Bacteria</taxon>
        <taxon>Pseudomonadati</taxon>
        <taxon>Pseudomonadota</taxon>
        <taxon>Gammaproteobacteria</taxon>
        <taxon>Thiotrichales</taxon>
        <taxon>Piscirickettsiaceae</taxon>
        <taxon>Piscirickettsia</taxon>
    </lineage>
</organism>
<sequence>MMSKNFQGIYLPLMTPFHEDGSLALDKLANMMDYQINKGVAGFYVGGSSGEGFLLSEAERAEVIKVAAEVNQQRVGMIAHVGVISTDLTAQLADVAVKAGYDAISATPPFYYAFSQEEIHQHYVYLAEQCPLPLLLYNIPGTTGISFNVEQLLSLMEHPRIIGLKHTTTDMFLVEQLRQRSEDAVIFHGEDSMLSAGLFYGANGGIGSTYNIMSASYIKLYEHAQRGEMDEALKLQHQVNHVTDAILKIGLFQSLKYLMQLRGVDYGVCRKPFLSLTKEKKQALEQLMDNNACLN</sequence>
<dbReference type="SUPFAM" id="SSF51569">
    <property type="entry name" value="Aldolase"/>
    <property type="match status" value="1"/>
</dbReference>
<dbReference type="PANTHER" id="PTHR42849">
    <property type="entry name" value="N-ACETYLNEURAMINATE LYASE"/>
    <property type="match status" value="1"/>
</dbReference>
<dbReference type="PIRSF" id="PIRSF001365">
    <property type="entry name" value="DHDPS"/>
    <property type="match status" value="1"/>
</dbReference>
<evidence type="ECO:0000256" key="4">
    <source>
        <dbReference type="PIRSR" id="PIRSR001365-1"/>
    </source>
</evidence>
<accession>A0A9Q6PYI5</accession>
<dbReference type="GO" id="GO:0005829">
    <property type="term" value="C:cytosol"/>
    <property type="evidence" value="ECO:0007669"/>
    <property type="project" value="TreeGrafter"/>
</dbReference>
<evidence type="ECO:0000256" key="3">
    <source>
        <dbReference type="PIRNR" id="PIRNR001365"/>
    </source>
</evidence>
<dbReference type="GO" id="GO:0019262">
    <property type="term" value="P:N-acetylneuraminate catabolic process"/>
    <property type="evidence" value="ECO:0007669"/>
    <property type="project" value="TreeGrafter"/>
</dbReference>
<evidence type="ECO:0000256" key="1">
    <source>
        <dbReference type="ARBA" id="ARBA00023239"/>
    </source>
</evidence>
<dbReference type="AlphaFoldDB" id="A0A9Q6PYI5"/>
<dbReference type="SMR" id="A0A9Q6PYI5"/>
<feature type="active site" description="Schiff-base intermediate with substrate" evidence="4">
    <location>
        <position position="165"/>
    </location>
</feature>
<keyword evidence="6" id="KW-0614">Plasmid</keyword>
<dbReference type="Pfam" id="PF00701">
    <property type="entry name" value="DHDPS"/>
    <property type="match status" value="1"/>
</dbReference>
<dbReference type="InterPro" id="IPR020625">
    <property type="entry name" value="Schiff_base-form_aldolases_AS"/>
</dbReference>
<reference evidence="6 7" key="1">
    <citation type="submission" date="2019-04" db="EMBL/GenBank/DDBJ databases">
        <title>Complete genome sequencing of Piscirickettsia salmonis strain Psal-009.</title>
        <authorList>
            <person name="Schober I."/>
            <person name="Bunk B."/>
            <person name="Sproer C."/>
            <person name="Carril G.P."/>
            <person name="Riedel T."/>
            <person name="Flores-Herrera P.A."/>
            <person name="Nourdin-Galindo G."/>
            <person name="Marshall S.H."/>
            <person name="Overmann J."/>
        </authorList>
    </citation>
    <scope>NUCLEOTIDE SEQUENCE [LARGE SCALE GENOMIC DNA]</scope>
    <source>
        <strain evidence="6 7">Psal-009</strain>
        <plasmid evidence="6 7">unnamed1</plasmid>
    </source>
</reference>
<dbReference type="Proteomes" id="UP000422232">
    <property type="component" value="Plasmid unnamed1"/>
</dbReference>
<evidence type="ECO:0000256" key="2">
    <source>
        <dbReference type="ARBA" id="ARBA00023270"/>
    </source>
</evidence>
<dbReference type="SMART" id="SM01130">
    <property type="entry name" value="DHDPS"/>
    <property type="match status" value="1"/>
</dbReference>
<evidence type="ECO:0000256" key="5">
    <source>
        <dbReference type="PIRSR" id="PIRSR001365-2"/>
    </source>
</evidence>
<keyword evidence="2" id="KW-0704">Schiff base</keyword>
<protein>
    <submittedName>
        <fullName evidence="6">N-acetylneuraminate lyase</fullName>
        <ecNumber evidence="6">4.1.3.3</ecNumber>
    </submittedName>
</protein>
<dbReference type="NCBIfam" id="NF003164">
    <property type="entry name" value="PRK04147.1"/>
    <property type="match status" value="1"/>
</dbReference>
<dbReference type="PANTHER" id="PTHR42849:SF1">
    <property type="entry name" value="N-ACETYLNEURAMINATE LYASE"/>
    <property type="match status" value="1"/>
</dbReference>
<dbReference type="Gene3D" id="3.20.20.70">
    <property type="entry name" value="Aldolase class I"/>
    <property type="match status" value="1"/>
</dbReference>
<dbReference type="EMBL" id="CP038909">
    <property type="protein sequence ID" value="QGO07663.1"/>
    <property type="molecule type" value="Genomic_DNA"/>
</dbReference>